<evidence type="ECO:0000313" key="11">
    <source>
        <dbReference type="EMBL" id="MTT32532.1"/>
    </source>
</evidence>
<keyword evidence="8" id="KW-1133">Transmembrane helix</keyword>
<evidence type="ECO:0000256" key="2">
    <source>
        <dbReference type="ARBA" id="ARBA00022475"/>
    </source>
</evidence>
<dbReference type="Pfam" id="PF00672">
    <property type="entry name" value="HAMP"/>
    <property type="match status" value="1"/>
</dbReference>
<dbReference type="SMART" id="SM01358">
    <property type="entry name" value="HBM"/>
    <property type="match status" value="1"/>
</dbReference>
<organism evidence="11 12">
    <name type="scientific">Terrilactibacillus tamarindi</name>
    <dbReference type="NCBI Taxonomy" id="2599694"/>
    <lineage>
        <taxon>Bacteria</taxon>
        <taxon>Bacillati</taxon>
        <taxon>Bacillota</taxon>
        <taxon>Bacilli</taxon>
        <taxon>Bacillales</taxon>
        <taxon>Bacillaceae</taxon>
        <taxon>Terrilactibacillus</taxon>
    </lineage>
</organism>
<dbReference type="PROSITE" id="PS50111">
    <property type="entry name" value="CHEMOTAXIS_TRANSDUC_2"/>
    <property type="match status" value="1"/>
</dbReference>
<evidence type="ECO:0000256" key="7">
    <source>
        <dbReference type="SAM" id="MobiDB-lite"/>
    </source>
</evidence>
<dbReference type="SUPFAM" id="SSF58104">
    <property type="entry name" value="Methyl-accepting chemotaxis protein (MCP) signaling domain"/>
    <property type="match status" value="1"/>
</dbReference>
<gene>
    <name evidence="11" type="ORF">GMB86_10990</name>
</gene>
<keyword evidence="2" id="KW-1003">Cell membrane</keyword>
<keyword evidence="12" id="KW-1185">Reference proteome</keyword>
<dbReference type="Proteomes" id="UP000440978">
    <property type="component" value="Unassembled WGS sequence"/>
</dbReference>
<protein>
    <submittedName>
        <fullName evidence="11">HAMP domain-containing protein</fullName>
    </submittedName>
</protein>
<keyword evidence="3 8" id="KW-0472">Membrane</keyword>
<name>A0A6N8CQU6_9BACI</name>
<dbReference type="InterPro" id="IPR032255">
    <property type="entry name" value="HBM"/>
</dbReference>
<evidence type="ECO:0000259" key="9">
    <source>
        <dbReference type="PROSITE" id="PS50111"/>
    </source>
</evidence>
<evidence type="ECO:0000256" key="5">
    <source>
        <dbReference type="ARBA" id="ARBA00029447"/>
    </source>
</evidence>
<dbReference type="PANTHER" id="PTHR32089">
    <property type="entry name" value="METHYL-ACCEPTING CHEMOTAXIS PROTEIN MCPB"/>
    <property type="match status" value="1"/>
</dbReference>
<feature type="compositionally biased region" description="Basic and acidic residues" evidence="7">
    <location>
        <begin position="692"/>
        <end position="705"/>
    </location>
</feature>
<dbReference type="OrthoDB" id="2954261at2"/>
<feature type="transmembrane region" description="Helical" evidence="8">
    <location>
        <begin position="286"/>
        <end position="308"/>
    </location>
</feature>
<dbReference type="EMBL" id="WNHB01000017">
    <property type="protein sequence ID" value="MTT32532.1"/>
    <property type="molecule type" value="Genomic_DNA"/>
</dbReference>
<evidence type="ECO:0000313" key="12">
    <source>
        <dbReference type="Proteomes" id="UP000440978"/>
    </source>
</evidence>
<proteinExistence type="inferred from homology"/>
<dbReference type="AlphaFoldDB" id="A0A6N8CQU6"/>
<dbReference type="CDD" id="cd06225">
    <property type="entry name" value="HAMP"/>
    <property type="match status" value="1"/>
</dbReference>
<sequence>MPHNIDIRYRNIFRRVIMDWSIKRKIKTMLFMGIIGIILLTLFTCLTFVNSKWTNGKVNAIHQDANLAESIHTKIEKARTLEQMYLAEPKKEYVDQLNKLLKGIKKDTKSFSYQTDVVKKSTKEINGQVKVYQESLNQVVSITELIGYTENEGLHKQFFETEKKLDAMIHDTNNNELIKKYLQLKLQEKTYFDNPTAKGFNEISNDLNDFNLYATTVFSDKNQNDFSSTLIKYKSINDSINSSYQLSDSLKKQFASASSHIEKSVAKVVNSLNQQNQIINHQQTTIGLIFFIIALLLSIAMAVVLYWFGRRLSISISDSLHELTKGATEIGEGHLNYRVPITTHDELGQFAESFNKMTERMEKTIQKVFNSTNTLTQSSENLAAASEETVAQVTEVNEAIQQVAAGAQNQADHLDQSMNLLSNVTRAIDESKAFSQQILQKTKETEKTSQEGITTVSHLETSANEFLKGISSLIHEIKDVATQSENIKHILKTIKSISDNTNLLALNAAIESARAGEAGKGFAVVSKEIRKLAERSKKETNQINEDISNIITRLIHLTTRAETLNQFSEEQKDNVAMTKGSFNRITDKISSINTMMDNINRKVTHVKDANQNLVMKLEDISAISEETAASTEEVSAASENQKSAIGTVTQAATDLQVIAIDLENEVLKFTFDTLDSEKDFDSTPLVEPNNKNVDEPEKIEQFSQQ</sequence>
<feature type="transmembrane region" description="Helical" evidence="8">
    <location>
        <begin position="28"/>
        <end position="49"/>
    </location>
</feature>
<evidence type="ECO:0000256" key="6">
    <source>
        <dbReference type="PROSITE-ProRule" id="PRU00284"/>
    </source>
</evidence>
<dbReference type="Gene3D" id="6.10.340.10">
    <property type="match status" value="1"/>
</dbReference>
<reference evidence="11 12" key="1">
    <citation type="submission" date="2019-11" db="EMBL/GenBank/DDBJ databases">
        <title>Terrilactibacillus tamarindus sp. nov. BCM23-1 isolated from bark of Tamarindus indica.</title>
        <authorList>
            <person name="Kingkaew E."/>
            <person name="Tanasupawat S."/>
        </authorList>
    </citation>
    <scope>NUCLEOTIDE SEQUENCE [LARGE SCALE GENOMIC DNA]</scope>
    <source>
        <strain evidence="11 12">BCM23-1</strain>
    </source>
</reference>
<accession>A0A6N8CQU6</accession>
<evidence type="ECO:0000256" key="3">
    <source>
        <dbReference type="ARBA" id="ARBA00023136"/>
    </source>
</evidence>
<dbReference type="InterPro" id="IPR004089">
    <property type="entry name" value="MCPsignal_dom"/>
</dbReference>
<dbReference type="Pfam" id="PF00015">
    <property type="entry name" value="MCPsignal"/>
    <property type="match status" value="1"/>
</dbReference>
<comment type="similarity">
    <text evidence="5">Belongs to the methyl-accepting chemotaxis (MCP) protein family.</text>
</comment>
<feature type="region of interest" description="Disordered" evidence="7">
    <location>
        <begin position="677"/>
        <end position="705"/>
    </location>
</feature>
<dbReference type="Gene3D" id="1.10.287.950">
    <property type="entry name" value="Methyl-accepting chemotaxis protein"/>
    <property type="match status" value="1"/>
</dbReference>
<dbReference type="PROSITE" id="PS50885">
    <property type="entry name" value="HAMP"/>
    <property type="match status" value="1"/>
</dbReference>
<comment type="subcellular location">
    <subcellularLocation>
        <location evidence="1">Cell membrane</location>
    </subcellularLocation>
</comment>
<evidence type="ECO:0000256" key="4">
    <source>
        <dbReference type="ARBA" id="ARBA00023224"/>
    </source>
</evidence>
<comment type="caution">
    <text evidence="11">The sequence shown here is derived from an EMBL/GenBank/DDBJ whole genome shotgun (WGS) entry which is preliminary data.</text>
</comment>
<dbReference type="GO" id="GO:0005886">
    <property type="term" value="C:plasma membrane"/>
    <property type="evidence" value="ECO:0007669"/>
    <property type="project" value="UniProtKB-SubCell"/>
</dbReference>
<evidence type="ECO:0000259" key="10">
    <source>
        <dbReference type="PROSITE" id="PS50885"/>
    </source>
</evidence>
<dbReference type="SMART" id="SM00283">
    <property type="entry name" value="MA"/>
    <property type="match status" value="1"/>
</dbReference>
<evidence type="ECO:0000256" key="1">
    <source>
        <dbReference type="ARBA" id="ARBA00004236"/>
    </source>
</evidence>
<evidence type="ECO:0000256" key="8">
    <source>
        <dbReference type="SAM" id="Phobius"/>
    </source>
</evidence>
<keyword evidence="4 6" id="KW-0807">Transducer</keyword>
<dbReference type="GO" id="GO:0007165">
    <property type="term" value="P:signal transduction"/>
    <property type="evidence" value="ECO:0007669"/>
    <property type="project" value="UniProtKB-KW"/>
</dbReference>
<dbReference type="InterPro" id="IPR003660">
    <property type="entry name" value="HAMP_dom"/>
</dbReference>
<dbReference type="SMART" id="SM00304">
    <property type="entry name" value="HAMP"/>
    <property type="match status" value="1"/>
</dbReference>
<feature type="domain" description="Methyl-accepting transducer" evidence="9">
    <location>
        <begin position="385"/>
        <end position="642"/>
    </location>
</feature>
<keyword evidence="8" id="KW-0812">Transmembrane</keyword>
<feature type="domain" description="HAMP" evidence="10">
    <location>
        <begin position="314"/>
        <end position="366"/>
    </location>
</feature>
<dbReference type="PANTHER" id="PTHR32089:SF112">
    <property type="entry name" value="LYSOZYME-LIKE PROTEIN-RELATED"/>
    <property type="match status" value="1"/>
</dbReference>